<keyword evidence="1" id="KW-1134">Transmembrane beta strand</keyword>
<reference evidence="3" key="1">
    <citation type="submission" date="2022-11" db="EMBL/GenBank/DDBJ databases">
        <title>Marilongibacter aestuarii gen. nov., sp. nov., isolated from tidal flat sediment.</title>
        <authorList>
            <person name="Jiayan W."/>
        </authorList>
    </citation>
    <scope>NUCLEOTIDE SEQUENCE</scope>
    <source>
        <strain evidence="3">Z1-6</strain>
    </source>
</reference>
<dbReference type="Pfam" id="PF13715">
    <property type="entry name" value="CarbopepD_reg_2"/>
    <property type="match status" value="1"/>
</dbReference>
<dbReference type="Gene3D" id="2.60.40.1120">
    <property type="entry name" value="Carboxypeptidase-like, regulatory domain"/>
    <property type="match status" value="1"/>
</dbReference>
<evidence type="ECO:0000259" key="2">
    <source>
        <dbReference type="Pfam" id="PF07715"/>
    </source>
</evidence>
<sequence>MNTLRLFAGLLLLSLISTINISAKEIVINGKITTFDKYPLKNVSVLIKGTQKEVVSDIDGTFRIVCDEKDKLMVRANGFVPKSISPREMGSETPIQVNLKLKSGEKNYELATVFGHIKAETLSHAINLVEPNLNYGSYSKITDILTEKDNRISASSFGVKISGMSGKTLYVVDGSEVQYSYFESIPTTDIESIAVLKHTASARYGLKADGAVIEVVTKSN</sequence>
<keyword evidence="1" id="KW-0998">Cell outer membrane</keyword>
<evidence type="ECO:0000313" key="3">
    <source>
        <dbReference type="EMBL" id="MCY1723280.1"/>
    </source>
</evidence>
<dbReference type="GO" id="GO:0004180">
    <property type="term" value="F:carboxypeptidase activity"/>
    <property type="evidence" value="ECO:0007669"/>
    <property type="project" value="UniProtKB-KW"/>
</dbReference>
<dbReference type="Gene3D" id="2.170.130.10">
    <property type="entry name" value="TonB-dependent receptor, plug domain"/>
    <property type="match status" value="1"/>
</dbReference>
<name>A0A9X3FA65_9BACT</name>
<keyword evidence="3" id="KW-0121">Carboxypeptidase</keyword>
<organism evidence="3 4">
    <name type="scientific">Draconibacterium aestuarii</name>
    <dbReference type="NCBI Taxonomy" id="2998507"/>
    <lineage>
        <taxon>Bacteria</taxon>
        <taxon>Pseudomonadati</taxon>
        <taxon>Bacteroidota</taxon>
        <taxon>Bacteroidia</taxon>
        <taxon>Marinilabiliales</taxon>
        <taxon>Prolixibacteraceae</taxon>
        <taxon>Draconibacterium</taxon>
    </lineage>
</organism>
<evidence type="ECO:0000256" key="1">
    <source>
        <dbReference type="PROSITE-ProRule" id="PRU01360"/>
    </source>
</evidence>
<dbReference type="InterPro" id="IPR012910">
    <property type="entry name" value="Plug_dom"/>
</dbReference>
<dbReference type="Proteomes" id="UP001145087">
    <property type="component" value="Unassembled WGS sequence"/>
</dbReference>
<dbReference type="InterPro" id="IPR039426">
    <property type="entry name" value="TonB-dep_rcpt-like"/>
</dbReference>
<keyword evidence="3" id="KW-0645">Protease</keyword>
<keyword evidence="1" id="KW-0812">Transmembrane</keyword>
<dbReference type="PROSITE" id="PS52016">
    <property type="entry name" value="TONB_DEPENDENT_REC_3"/>
    <property type="match status" value="1"/>
</dbReference>
<dbReference type="GO" id="GO:0009279">
    <property type="term" value="C:cell outer membrane"/>
    <property type="evidence" value="ECO:0007669"/>
    <property type="project" value="UniProtKB-SubCell"/>
</dbReference>
<keyword evidence="4" id="KW-1185">Reference proteome</keyword>
<protein>
    <submittedName>
        <fullName evidence="3">Carboxypeptidase-like regulatory domain-containing protein</fullName>
    </submittedName>
</protein>
<feature type="domain" description="TonB-dependent receptor plug" evidence="2">
    <location>
        <begin position="152"/>
        <end position="210"/>
    </location>
</feature>
<keyword evidence="1" id="KW-0813">Transport</keyword>
<dbReference type="SUPFAM" id="SSF56935">
    <property type="entry name" value="Porins"/>
    <property type="match status" value="1"/>
</dbReference>
<evidence type="ECO:0000313" key="4">
    <source>
        <dbReference type="Proteomes" id="UP001145087"/>
    </source>
</evidence>
<dbReference type="Pfam" id="PF07715">
    <property type="entry name" value="Plug"/>
    <property type="match status" value="1"/>
</dbReference>
<keyword evidence="1" id="KW-0472">Membrane</keyword>
<dbReference type="RefSeq" id="WP_343335606.1">
    <property type="nucleotide sequence ID" value="NZ_JAPOHD010000068.1"/>
</dbReference>
<keyword evidence="3" id="KW-0378">Hydrolase</keyword>
<gene>
    <name evidence="3" type="ORF">OU798_23220</name>
</gene>
<comment type="subcellular location">
    <subcellularLocation>
        <location evidence="1">Cell outer membrane</location>
        <topology evidence="1">Multi-pass membrane protein</topology>
    </subcellularLocation>
</comment>
<comment type="similarity">
    <text evidence="1">Belongs to the TonB-dependent receptor family.</text>
</comment>
<proteinExistence type="inferred from homology"/>
<dbReference type="InterPro" id="IPR037066">
    <property type="entry name" value="Plug_dom_sf"/>
</dbReference>
<comment type="caution">
    <text evidence="3">The sequence shown here is derived from an EMBL/GenBank/DDBJ whole genome shotgun (WGS) entry which is preliminary data.</text>
</comment>
<accession>A0A9X3FA65</accession>
<dbReference type="InterPro" id="IPR008969">
    <property type="entry name" value="CarboxyPept-like_regulatory"/>
</dbReference>
<dbReference type="SUPFAM" id="SSF49464">
    <property type="entry name" value="Carboxypeptidase regulatory domain-like"/>
    <property type="match status" value="1"/>
</dbReference>
<dbReference type="AlphaFoldDB" id="A0A9X3FA65"/>
<dbReference type="EMBL" id="JAPOHD010000068">
    <property type="protein sequence ID" value="MCY1723280.1"/>
    <property type="molecule type" value="Genomic_DNA"/>
</dbReference>